<accession>A0A364XX42</accession>
<dbReference type="EMBL" id="QMFY01000016">
    <property type="protein sequence ID" value="RAV98556.1"/>
    <property type="molecule type" value="Genomic_DNA"/>
</dbReference>
<evidence type="ECO:0000313" key="1">
    <source>
        <dbReference type="EMBL" id="RAV98556.1"/>
    </source>
</evidence>
<organism evidence="1 2">
    <name type="scientific">Pseudochryseolinea flava</name>
    <dbReference type="NCBI Taxonomy" id="2059302"/>
    <lineage>
        <taxon>Bacteria</taxon>
        <taxon>Pseudomonadati</taxon>
        <taxon>Bacteroidota</taxon>
        <taxon>Cytophagia</taxon>
        <taxon>Cytophagales</taxon>
        <taxon>Fulvivirgaceae</taxon>
        <taxon>Pseudochryseolinea</taxon>
    </lineage>
</organism>
<protein>
    <submittedName>
        <fullName evidence="1">Glycosyl transferase</fullName>
    </submittedName>
</protein>
<reference evidence="1 2" key="1">
    <citation type="submission" date="2018-06" db="EMBL/GenBank/DDBJ databases">
        <title>Chryseolinea flavus sp. nov., a member of the phylum Bacteroidetes isolated from soil.</title>
        <authorList>
            <person name="Li Y."/>
            <person name="Wang J."/>
        </authorList>
    </citation>
    <scope>NUCLEOTIDE SEQUENCE [LARGE SCALE GENOMIC DNA]</scope>
    <source>
        <strain evidence="1 2">SDU1-6</strain>
    </source>
</reference>
<keyword evidence="2" id="KW-1185">Reference proteome</keyword>
<dbReference type="GO" id="GO:0016740">
    <property type="term" value="F:transferase activity"/>
    <property type="evidence" value="ECO:0007669"/>
    <property type="project" value="UniProtKB-KW"/>
</dbReference>
<gene>
    <name evidence="1" type="ORF">DQQ10_22725</name>
</gene>
<name>A0A364XX42_9BACT</name>
<comment type="caution">
    <text evidence="1">The sequence shown here is derived from an EMBL/GenBank/DDBJ whole genome shotgun (WGS) entry which is preliminary data.</text>
</comment>
<proteinExistence type="predicted"/>
<dbReference type="Gene3D" id="3.40.50.2000">
    <property type="entry name" value="Glycogen Phosphorylase B"/>
    <property type="match status" value="2"/>
</dbReference>
<evidence type="ECO:0000313" key="2">
    <source>
        <dbReference type="Proteomes" id="UP000251889"/>
    </source>
</evidence>
<dbReference type="RefSeq" id="WP_112749232.1">
    <property type="nucleotide sequence ID" value="NZ_QMFY01000016.1"/>
</dbReference>
<dbReference type="Proteomes" id="UP000251889">
    <property type="component" value="Unassembled WGS sequence"/>
</dbReference>
<dbReference type="AlphaFoldDB" id="A0A364XX42"/>
<keyword evidence="1" id="KW-0808">Transferase</keyword>
<dbReference type="OrthoDB" id="9794575at2"/>
<dbReference type="SUPFAM" id="SSF53756">
    <property type="entry name" value="UDP-Glycosyltransferase/glycogen phosphorylase"/>
    <property type="match status" value="1"/>
</dbReference>
<sequence length="433" mass="49422">MQTKKVLIIAYYWPPSGGSGVQRWLKFVKYLPTVGVKPYVFTPANPSFAIKDESLLLDVPREAEVIRYPIWEPYEIFFKLSSLFGKKKTAKPTDVVSLKSESIFQRLSTWVRGNLFIPDPRKFWVKPSVKFLEHYLREHNIGTVITTGPPHSMHLIGLKLKQRNSSLKWIADFRDPWSEWGFLDSIRAGERAKNKHRKLERLVTTTADEVLTITPFYVRQFERLSGRKVQLLTNGFDEDDFKNLVVKKSSSFIIRHVGIINEKCNPRPFMRAIEKVLQDYPQMKQHLVVDFIGDVHPAFRAFVVSNPSLKAATTFTPSIPHKQLIAKYGEASVLLLVLTGYKDAEGYMPGKLFEYIATSLPVLGVGPEVGDAADLLHRAQCGRMIDGENTNDIADFIVKQYRRWETEQSMQLTTSAGLTYSRRKIAESLAALL</sequence>